<dbReference type="CDD" id="cd07720">
    <property type="entry name" value="OPHC2-like_MBL-fold"/>
    <property type="match status" value="1"/>
</dbReference>
<dbReference type="EMBL" id="CXST01000001">
    <property type="protein sequence ID" value="CTQ41963.1"/>
    <property type="molecule type" value="Genomic_DNA"/>
</dbReference>
<dbReference type="InterPro" id="IPR051013">
    <property type="entry name" value="MBL_superfamily_lactonases"/>
</dbReference>
<dbReference type="GO" id="GO:0046872">
    <property type="term" value="F:metal ion binding"/>
    <property type="evidence" value="ECO:0007669"/>
    <property type="project" value="UniProtKB-KW"/>
</dbReference>
<evidence type="ECO:0000313" key="8">
    <source>
        <dbReference type="Proteomes" id="UP000048926"/>
    </source>
</evidence>
<dbReference type="AlphaFoldDB" id="A0A0M6XWT0"/>
<organism evidence="7 8">
    <name type="scientific">Roseibium aggregatum</name>
    <dbReference type="NCBI Taxonomy" id="187304"/>
    <lineage>
        <taxon>Bacteria</taxon>
        <taxon>Pseudomonadati</taxon>
        <taxon>Pseudomonadota</taxon>
        <taxon>Alphaproteobacteria</taxon>
        <taxon>Hyphomicrobiales</taxon>
        <taxon>Stappiaceae</taxon>
        <taxon>Roseibium</taxon>
    </lineage>
</organism>
<dbReference type="EC" id="3.1.1.81" evidence="7"/>
<feature type="signal peptide" evidence="5">
    <location>
        <begin position="1"/>
        <end position="38"/>
    </location>
</feature>
<sequence>MTTSQISVSRRSLLGAAAGAGALAAAGGVTFLSAPAEAAVDQAGKPMAGALRYKVGDLEITALLDGYLDVTPELVIGYDASEGQRLRDAAMVEGEALRIPVNAYLVNTGDRLILVDAGTADALGPTMGRLPDALAAAGVSPDQVDALLITHMHPDHLFGVIDGDGNKVFKNAELILPEVDKAFWYDDAAMNGAPEQFKPFFLGARKAADAYKDSQTLISGDKEILSGIRLMALPGHTPGHTGYLFDSNGETLVIAGDIVHMAVYQFNRPDWGIGFDIDPGQAVSTRKTFLDQAAADKLFFAGAHIPFPGMGRVAKDGEGYRFVPANWPYAY</sequence>
<dbReference type="InterPro" id="IPR036866">
    <property type="entry name" value="RibonucZ/Hydroxyglut_hydro"/>
</dbReference>
<dbReference type="RefSeq" id="WP_055653863.1">
    <property type="nucleotide sequence ID" value="NZ_CXST01000001.1"/>
</dbReference>
<dbReference type="InterPro" id="IPR001279">
    <property type="entry name" value="Metallo-B-lactamas"/>
</dbReference>
<evidence type="ECO:0000259" key="6">
    <source>
        <dbReference type="SMART" id="SM00849"/>
    </source>
</evidence>
<dbReference type="SUPFAM" id="SSF56281">
    <property type="entry name" value="Metallo-hydrolase/oxidoreductase"/>
    <property type="match status" value="1"/>
</dbReference>
<keyword evidence="5" id="KW-0732">Signal</keyword>
<feature type="chain" id="PRO_5005807517" evidence="5">
    <location>
        <begin position="39"/>
        <end position="331"/>
    </location>
</feature>
<name>A0A0M6XWT0_9HYPH</name>
<evidence type="ECO:0000256" key="3">
    <source>
        <dbReference type="ARBA" id="ARBA00022801"/>
    </source>
</evidence>
<dbReference type="InterPro" id="IPR006311">
    <property type="entry name" value="TAT_signal"/>
</dbReference>
<dbReference type="Pfam" id="PF00753">
    <property type="entry name" value="Lactamase_B"/>
    <property type="match status" value="1"/>
</dbReference>
<dbReference type="Proteomes" id="UP000048926">
    <property type="component" value="Unassembled WGS sequence"/>
</dbReference>
<evidence type="ECO:0000256" key="2">
    <source>
        <dbReference type="ARBA" id="ARBA00022723"/>
    </source>
</evidence>
<keyword evidence="3 7" id="KW-0378">Hydrolase</keyword>
<reference evidence="8" key="1">
    <citation type="submission" date="2015-07" db="EMBL/GenBank/DDBJ databases">
        <authorList>
            <person name="Rodrigo-Torres Lidia"/>
            <person name="Arahal R.David."/>
        </authorList>
    </citation>
    <scope>NUCLEOTIDE SEQUENCE [LARGE SCALE GENOMIC DNA]</scope>
    <source>
        <strain evidence="8">CECT 4801</strain>
    </source>
</reference>
<comment type="similarity">
    <text evidence="1">Belongs to the metallo-beta-lactamase superfamily.</text>
</comment>
<protein>
    <submittedName>
        <fullName evidence="7">N-acyl homoserine lactonase</fullName>
        <ecNumber evidence="7">3.1.1.81</ecNumber>
    </submittedName>
</protein>
<dbReference type="PANTHER" id="PTHR42978">
    <property type="entry name" value="QUORUM-QUENCHING LACTONASE YTNP-RELATED-RELATED"/>
    <property type="match status" value="1"/>
</dbReference>
<gene>
    <name evidence="7" type="primary">aiiA</name>
    <name evidence="7" type="ORF">LAL4801_00383</name>
</gene>
<accession>A0A0M6XWT0</accession>
<dbReference type="SMART" id="SM00849">
    <property type="entry name" value="Lactamase_B"/>
    <property type="match status" value="1"/>
</dbReference>
<evidence type="ECO:0000256" key="5">
    <source>
        <dbReference type="SAM" id="SignalP"/>
    </source>
</evidence>
<keyword evidence="8" id="KW-1185">Reference proteome</keyword>
<dbReference type="OrthoDB" id="9773738at2"/>
<evidence type="ECO:0000256" key="4">
    <source>
        <dbReference type="ARBA" id="ARBA00022833"/>
    </source>
</evidence>
<dbReference type="STRING" id="187304.B0E33_28170"/>
<dbReference type="GO" id="GO:0102007">
    <property type="term" value="F:acyl-L-homoserine-lactone lactonohydrolase activity"/>
    <property type="evidence" value="ECO:0007669"/>
    <property type="project" value="UniProtKB-EC"/>
</dbReference>
<evidence type="ECO:0000313" key="7">
    <source>
        <dbReference type="EMBL" id="CTQ41963.1"/>
    </source>
</evidence>
<proteinExistence type="inferred from homology"/>
<evidence type="ECO:0000256" key="1">
    <source>
        <dbReference type="ARBA" id="ARBA00007749"/>
    </source>
</evidence>
<dbReference type="Gene3D" id="3.60.15.10">
    <property type="entry name" value="Ribonuclease Z/Hydroxyacylglutathione hydrolase-like"/>
    <property type="match status" value="1"/>
</dbReference>
<keyword evidence="2" id="KW-0479">Metal-binding</keyword>
<dbReference type="PROSITE" id="PS51318">
    <property type="entry name" value="TAT"/>
    <property type="match status" value="1"/>
</dbReference>
<feature type="domain" description="Metallo-beta-lactamase" evidence="6">
    <location>
        <begin position="100"/>
        <end position="304"/>
    </location>
</feature>
<keyword evidence="4" id="KW-0862">Zinc</keyword>
<dbReference type="PANTHER" id="PTHR42978:SF6">
    <property type="entry name" value="QUORUM-QUENCHING LACTONASE YTNP-RELATED"/>
    <property type="match status" value="1"/>
</dbReference>